<dbReference type="EMBL" id="QBKR01000026">
    <property type="protein sequence ID" value="PTX53760.1"/>
    <property type="molecule type" value="Genomic_DNA"/>
</dbReference>
<proteinExistence type="predicted"/>
<comment type="caution">
    <text evidence="2">The sequence shown here is derived from an EMBL/GenBank/DDBJ whole genome shotgun (WGS) entry which is preliminary data.</text>
</comment>
<feature type="region of interest" description="Disordered" evidence="1">
    <location>
        <begin position="1"/>
        <end position="49"/>
    </location>
</feature>
<dbReference type="AlphaFoldDB" id="A0A2T6BCG2"/>
<gene>
    <name evidence="2" type="ORF">C8P63_12649</name>
</gene>
<accession>A0A2T6BCG2</accession>
<reference evidence="2 3" key="1">
    <citation type="submission" date="2018-04" db="EMBL/GenBank/DDBJ databases">
        <title>Genomic Encyclopedia of Archaeal and Bacterial Type Strains, Phase II (KMG-II): from individual species to whole genera.</title>
        <authorList>
            <person name="Goeker M."/>
        </authorList>
    </citation>
    <scope>NUCLEOTIDE SEQUENCE [LARGE SCALE GENOMIC DNA]</scope>
    <source>
        <strain evidence="2 3">DSM 45787</strain>
    </source>
</reference>
<feature type="compositionally biased region" description="Pro residues" evidence="1">
    <location>
        <begin position="8"/>
        <end position="36"/>
    </location>
</feature>
<evidence type="ECO:0000256" key="1">
    <source>
        <dbReference type="SAM" id="MobiDB-lite"/>
    </source>
</evidence>
<sequence length="132" mass="15189">MAEKKKPYIPPMPPVKKPMPLPPMPPPKMPHMPPPKIPHRPPPKMPHMPAMPEMPHMPAMPEMPYMPAMPEMPYMMAPMDPGAMDPCMMYQQMRMCHRMERHMMGQYMMSCGYPPMRESSSSMYMGSSHCGC</sequence>
<name>A0A2T6BCG2_9BACL</name>
<evidence type="ECO:0000313" key="2">
    <source>
        <dbReference type="EMBL" id="PTX53760.1"/>
    </source>
</evidence>
<dbReference type="Proteomes" id="UP000244240">
    <property type="component" value="Unassembled WGS sequence"/>
</dbReference>
<evidence type="ECO:0000313" key="3">
    <source>
        <dbReference type="Proteomes" id="UP000244240"/>
    </source>
</evidence>
<organism evidence="2 3">
    <name type="scientific">Melghirimyces profundicolus</name>
    <dbReference type="NCBI Taxonomy" id="1242148"/>
    <lineage>
        <taxon>Bacteria</taxon>
        <taxon>Bacillati</taxon>
        <taxon>Bacillota</taxon>
        <taxon>Bacilli</taxon>
        <taxon>Bacillales</taxon>
        <taxon>Thermoactinomycetaceae</taxon>
        <taxon>Melghirimyces</taxon>
    </lineage>
</organism>
<keyword evidence="3" id="KW-1185">Reference proteome</keyword>
<protein>
    <submittedName>
        <fullName evidence="2">Uncharacterized protein</fullName>
    </submittedName>
</protein>